<feature type="transmembrane region" description="Helical" evidence="1">
    <location>
        <begin position="164"/>
        <end position="184"/>
    </location>
</feature>
<proteinExistence type="predicted"/>
<evidence type="ECO:0000313" key="3">
    <source>
        <dbReference type="Proteomes" id="UP001597216"/>
    </source>
</evidence>
<feature type="transmembrane region" description="Helical" evidence="1">
    <location>
        <begin position="216"/>
        <end position="245"/>
    </location>
</feature>
<reference evidence="3" key="1">
    <citation type="journal article" date="2019" name="Int. J. Syst. Evol. Microbiol.">
        <title>The Global Catalogue of Microorganisms (GCM) 10K type strain sequencing project: providing services to taxonomists for standard genome sequencing and annotation.</title>
        <authorList>
            <consortium name="The Broad Institute Genomics Platform"/>
            <consortium name="The Broad Institute Genome Sequencing Center for Infectious Disease"/>
            <person name="Wu L."/>
            <person name="Ma J."/>
        </authorList>
    </citation>
    <scope>NUCLEOTIDE SEQUENCE [LARGE SCALE GENOMIC DNA]</scope>
    <source>
        <strain evidence="3">CCUG 55074</strain>
    </source>
</reference>
<accession>A0ABW3SZB4</accession>
<sequence length="261" mass="28576">MDQPQSAAGGAGRIHINGVGLSAPFRWLGQGWVDLWRAPGPCLVYGLALAAFSTWICYALYIFNAAFWVLTLTLGFVFVAPMLAMGLYEAGRRIEAGERPRLRDMVLVRQAVRQDTFYLGLALLLIYLLWGRVAQIVYGLNTFSLQHTTADFIAFALNTKGGHTMLLVGTIIGGVFALLTYALVVVSAPMLLDTRVNVFSAAAASFRALDRNTAPLLLWAILLVALLLISATTGFTAFILVFPWLGLASWRAYRDLVTLED</sequence>
<dbReference type="Proteomes" id="UP001597216">
    <property type="component" value="Unassembled WGS sequence"/>
</dbReference>
<name>A0ABW3SZB4_9CAUL</name>
<dbReference type="EMBL" id="JBHTLQ010000008">
    <property type="protein sequence ID" value="MFD1189951.1"/>
    <property type="molecule type" value="Genomic_DNA"/>
</dbReference>
<dbReference type="RefSeq" id="WP_377352848.1">
    <property type="nucleotide sequence ID" value="NZ_JBHTLQ010000008.1"/>
</dbReference>
<gene>
    <name evidence="2" type="ORF">ACFQ27_05110</name>
</gene>
<evidence type="ECO:0000256" key="1">
    <source>
        <dbReference type="SAM" id="Phobius"/>
    </source>
</evidence>
<organism evidence="2 3">
    <name type="scientific">Phenylobacterium conjunctum</name>
    <dbReference type="NCBI Taxonomy" id="1298959"/>
    <lineage>
        <taxon>Bacteria</taxon>
        <taxon>Pseudomonadati</taxon>
        <taxon>Pseudomonadota</taxon>
        <taxon>Alphaproteobacteria</taxon>
        <taxon>Caulobacterales</taxon>
        <taxon>Caulobacteraceae</taxon>
        <taxon>Phenylobacterium</taxon>
    </lineage>
</organism>
<feature type="transmembrane region" description="Helical" evidence="1">
    <location>
        <begin position="42"/>
        <end position="61"/>
    </location>
</feature>
<evidence type="ECO:0000313" key="2">
    <source>
        <dbReference type="EMBL" id="MFD1189951.1"/>
    </source>
</evidence>
<keyword evidence="1" id="KW-0472">Membrane</keyword>
<keyword evidence="1" id="KW-1133">Transmembrane helix</keyword>
<dbReference type="InterPro" id="IPR018692">
    <property type="entry name" value="DUF2189"/>
</dbReference>
<feature type="transmembrane region" description="Helical" evidence="1">
    <location>
        <begin position="111"/>
        <end position="130"/>
    </location>
</feature>
<dbReference type="Pfam" id="PF09955">
    <property type="entry name" value="DUF2189"/>
    <property type="match status" value="1"/>
</dbReference>
<keyword evidence="3" id="KW-1185">Reference proteome</keyword>
<feature type="transmembrane region" description="Helical" evidence="1">
    <location>
        <begin position="67"/>
        <end position="90"/>
    </location>
</feature>
<protein>
    <submittedName>
        <fullName evidence="2">DUF2189 domain-containing protein</fullName>
    </submittedName>
</protein>
<keyword evidence="1" id="KW-0812">Transmembrane</keyword>
<comment type="caution">
    <text evidence="2">The sequence shown here is derived from an EMBL/GenBank/DDBJ whole genome shotgun (WGS) entry which is preliminary data.</text>
</comment>